<evidence type="ECO:0000256" key="5">
    <source>
        <dbReference type="ARBA" id="ARBA00023136"/>
    </source>
</evidence>
<keyword evidence="2" id="KW-1003">Cell membrane</keyword>
<keyword evidence="8" id="KW-1185">Reference proteome</keyword>
<evidence type="ECO:0000313" key="8">
    <source>
        <dbReference type="Proteomes" id="UP000636888"/>
    </source>
</evidence>
<sequence>MTPWLVCAFFVMLALASPLWLCATGKIMERFVALQMAQLLTVLLFLLFAAGYQRSIYFDVALVLAVLSFASGLVYVRFLERWL</sequence>
<evidence type="ECO:0000256" key="6">
    <source>
        <dbReference type="SAM" id="Phobius"/>
    </source>
</evidence>
<dbReference type="EMBL" id="JAEMHM010000012">
    <property type="protein sequence ID" value="MBJ6726107.1"/>
    <property type="molecule type" value="Genomic_DNA"/>
</dbReference>
<evidence type="ECO:0000313" key="7">
    <source>
        <dbReference type="EMBL" id="MBJ6726107.1"/>
    </source>
</evidence>
<feature type="transmembrane region" description="Helical" evidence="6">
    <location>
        <begin position="31"/>
        <end position="49"/>
    </location>
</feature>
<feature type="transmembrane region" description="Helical" evidence="6">
    <location>
        <begin position="56"/>
        <end position="78"/>
    </location>
</feature>
<evidence type="ECO:0000256" key="4">
    <source>
        <dbReference type="ARBA" id="ARBA00022989"/>
    </source>
</evidence>
<protein>
    <submittedName>
        <fullName evidence="7">MrpF/PhaF family protein</fullName>
    </submittedName>
</protein>
<dbReference type="GO" id="GO:0015075">
    <property type="term" value="F:monoatomic ion transmembrane transporter activity"/>
    <property type="evidence" value="ECO:0007669"/>
    <property type="project" value="InterPro"/>
</dbReference>
<gene>
    <name evidence="7" type="ORF">JFN93_15420</name>
</gene>
<dbReference type="InterPro" id="IPR007208">
    <property type="entry name" value="MrpF/PhaF-like"/>
</dbReference>
<comment type="subcellular location">
    <subcellularLocation>
        <location evidence="1">Cell membrane</location>
        <topology evidence="1">Multi-pass membrane protein</topology>
    </subcellularLocation>
</comment>
<proteinExistence type="predicted"/>
<keyword evidence="5 6" id="KW-0472">Membrane</keyword>
<dbReference type="Proteomes" id="UP000636888">
    <property type="component" value="Unassembled WGS sequence"/>
</dbReference>
<dbReference type="RefSeq" id="WP_199384998.1">
    <property type="nucleotide sequence ID" value="NZ_JAEMHM010000012.1"/>
</dbReference>
<dbReference type="AlphaFoldDB" id="A0A8J7J0J9"/>
<evidence type="ECO:0000256" key="1">
    <source>
        <dbReference type="ARBA" id="ARBA00004651"/>
    </source>
</evidence>
<comment type="caution">
    <text evidence="7">The sequence shown here is derived from an EMBL/GenBank/DDBJ whole genome shotgun (WGS) entry which is preliminary data.</text>
</comment>
<evidence type="ECO:0000256" key="3">
    <source>
        <dbReference type="ARBA" id="ARBA00022692"/>
    </source>
</evidence>
<evidence type="ECO:0000256" key="2">
    <source>
        <dbReference type="ARBA" id="ARBA00022475"/>
    </source>
</evidence>
<organism evidence="7 8">
    <name type="scientific">Geomesophilobacter sediminis</name>
    <dbReference type="NCBI Taxonomy" id="2798584"/>
    <lineage>
        <taxon>Bacteria</taxon>
        <taxon>Pseudomonadati</taxon>
        <taxon>Thermodesulfobacteriota</taxon>
        <taxon>Desulfuromonadia</taxon>
        <taxon>Geobacterales</taxon>
        <taxon>Geobacteraceae</taxon>
        <taxon>Geomesophilobacter</taxon>
    </lineage>
</organism>
<dbReference type="GO" id="GO:0005886">
    <property type="term" value="C:plasma membrane"/>
    <property type="evidence" value="ECO:0007669"/>
    <property type="project" value="UniProtKB-SubCell"/>
</dbReference>
<name>A0A8J7J0J9_9BACT</name>
<keyword evidence="3 6" id="KW-0812">Transmembrane</keyword>
<reference evidence="7" key="1">
    <citation type="submission" date="2020-12" db="EMBL/GenBank/DDBJ databases">
        <title>Geomonas sp. Red875, isolated from river sediment.</title>
        <authorList>
            <person name="Xu Z."/>
            <person name="Zhang Z."/>
            <person name="Masuda Y."/>
            <person name="Itoh H."/>
            <person name="Senoo K."/>
        </authorList>
    </citation>
    <scope>NUCLEOTIDE SEQUENCE</scope>
    <source>
        <strain evidence="7">Red875</strain>
    </source>
</reference>
<keyword evidence="4 6" id="KW-1133">Transmembrane helix</keyword>
<dbReference type="Pfam" id="PF04066">
    <property type="entry name" value="MrpF_PhaF"/>
    <property type="match status" value="1"/>
</dbReference>
<accession>A0A8J7J0J9</accession>